<keyword evidence="1" id="KW-0472">Membrane</keyword>
<evidence type="ECO:0000313" key="3">
    <source>
        <dbReference type="EMBL" id="QDL37127.1"/>
    </source>
</evidence>
<evidence type="ECO:0000313" key="4">
    <source>
        <dbReference type="Proteomes" id="UP000316798"/>
    </source>
</evidence>
<dbReference type="KEGG" id="rhf:EUB48_07385"/>
<reference evidence="3 4" key="1">
    <citation type="submission" date="2019-01" db="EMBL/GenBank/DDBJ databases">
        <title>Genomic insights into a novel species Rhodoferax sp.</title>
        <authorList>
            <person name="Jin L."/>
        </authorList>
    </citation>
    <scope>NUCLEOTIDE SEQUENCE [LARGE SCALE GENOMIC DNA]</scope>
    <source>
        <strain evidence="3 4">CHu59-6-5</strain>
    </source>
</reference>
<organism evidence="3 4">
    <name type="scientific">Rhodoferax sediminis</name>
    <dbReference type="NCBI Taxonomy" id="2509614"/>
    <lineage>
        <taxon>Bacteria</taxon>
        <taxon>Pseudomonadati</taxon>
        <taxon>Pseudomonadota</taxon>
        <taxon>Betaproteobacteria</taxon>
        <taxon>Burkholderiales</taxon>
        <taxon>Comamonadaceae</taxon>
        <taxon>Rhodoferax</taxon>
    </lineage>
</organism>
<evidence type="ECO:0000256" key="1">
    <source>
        <dbReference type="SAM" id="Phobius"/>
    </source>
</evidence>
<protein>
    <submittedName>
        <fullName evidence="3">Pilus assembly protein</fullName>
    </submittedName>
</protein>
<dbReference type="Pfam" id="PF07811">
    <property type="entry name" value="TadE"/>
    <property type="match status" value="1"/>
</dbReference>
<keyword evidence="1" id="KW-0812">Transmembrane</keyword>
<dbReference type="EMBL" id="CP035503">
    <property type="protein sequence ID" value="QDL37127.1"/>
    <property type="molecule type" value="Genomic_DNA"/>
</dbReference>
<sequence>MNTHRKQRGVAAVELGILLIPLVLLVFGITEFGRAIYQYNTLVKATRNAARFLSAQGPGDPADVTTAQCLAVYGNQACTGSALVPALTAAMVSVCDSVSCPTTNQNQPTGSGVINLVTVTITGYPFTSLVPFVMPSITFGDISTTMRQVL</sequence>
<evidence type="ECO:0000259" key="2">
    <source>
        <dbReference type="Pfam" id="PF07811"/>
    </source>
</evidence>
<dbReference type="OrthoDB" id="7026216at2"/>
<accession>A0A515D9P4</accession>
<name>A0A515D9P4_9BURK</name>
<feature type="domain" description="TadE-like" evidence="2">
    <location>
        <begin position="9"/>
        <end position="51"/>
    </location>
</feature>
<dbReference type="InterPro" id="IPR012495">
    <property type="entry name" value="TadE-like_dom"/>
</dbReference>
<dbReference type="Proteomes" id="UP000316798">
    <property type="component" value="Chromosome"/>
</dbReference>
<proteinExistence type="predicted"/>
<feature type="transmembrane region" description="Helical" evidence="1">
    <location>
        <begin position="12"/>
        <end position="30"/>
    </location>
</feature>
<gene>
    <name evidence="3" type="ORF">EUB48_07385</name>
</gene>
<dbReference type="RefSeq" id="WP_142818294.1">
    <property type="nucleotide sequence ID" value="NZ_CP035503.1"/>
</dbReference>
<dbReference type="AlphaFoldDB" id="A0A515D9P4"/>
<keyword evidence="4" id="KW-1185">Reference proteome</keyword>
<keyword evidence="1" id="KW-1133">Transmembrane helix</keyword>